<dbReference type="EMBL" id="CAJNOJ010002938">
    <property type="protein sequence ID" value="CAF1562260.1"/>
    <property type="molecule type" value="Genomic_DNA"/>
</dbReference>
<dbReference type="Gene3D" id="3.90.230.10">
    <property type="entry name" value="Creatinase/methionine aminopeptidase superfamily"/>
    <property type="match status" value="1"/>
</dbReference>
<feature type="non-terminal residue" evidence="1">
    <location>
        <position position="68"/>
    </location>
</feature>
<gene>
    <name evidence="1" type="ORF">EDS130_LOCUS46641</name>
</gene>
<dbReference type="OrthoDB" id="5876363at2759"/>
<name>A0A815XW27_ADIRI</name>
<comment type="caution">
    <text evidence="1">The sequence shown here is derived from an EMBL/GenBank/DDBJ whole genome shotgun (WGS) entry which is preliminary data.</text>
</comment>
<evidence type="ECO:0008006" key="3">
    <source>
        <dbReference type="Google" id="ProtNLM"/>
    </source>
</evidence>
<sequence>MSITKESELIGMQKISEAVAITLREMRNHARPGMSTKELDDFGGDILKSFGAKSAPALTYNFPGWTCI</sequence>
<dbReference type="Proteomes" id="UP000663852">
    <property type="component" value="Unassembled WGS sequence"/>
</dbReference>
<reference evidence="1" key="1">
    <citation type="submission" date="2021-02" db="EMBL/GenBank/DDBJ databases">
        <authorList>
            <person name="Nowell W R."/>
        </authorList>
    </citation>
    <scope>NUCLEOTIDE SEQUENCE</scope>
</reference>
<protein>
    <recommendedName>
        <fullName evidence="3">Methionine aminopeptidase</fullName>
    </recommendedName>
</protein>
<evidence type="ECO:0000313" key="1">
    <source>
        <dbReference type="EMBL" id="CAF1562260.1"/>
    </source>
</evidence>
<evidence type="ECO:0000313" key="2">
    <source>
        <dbReference type="Proteomes" id="UP000663852"/>
    </source>
</evidence>
<proteinExistence type="predicted"/>
<organism evidence="1 2">
    <name type="scientific">Adineta ricciae</name>
    <name type="common">Rotifer</name>
    <dbReference type="NCBI Taxonomy" id="249248"/>
    <lineage>
        <taxon>Eukaryota</taxon>
        <taxon>Metazoa</taxon>
        <taxon>Spiralia</taxon>
        <taxon>Gnathifera</taxon>
        <taxon>Rotifera</taxon>
        <taxon>Eurotatoria</taxon>
        <taxon>Bdelloidea</taxon>
        <taxon>Adinetida</taxon>
        <taxon>Adinetidae</taxon>
        <taxon>Adineta</taxon>
    </lineage>
</organism>
<dbReference type="SUPFAM" id="SSF55920">
    <property type="entry name" value="Creatinase/aminopeptidase"/>
    <property type="match status" value="1"/>
</dbReference>
<accession>A0A815XW27</accession>
<dbReference type="AlphaFoldDB" id="A0A815XW27"/>
<dbReference type="InterPro" id="IPR036005">
    <property type="entry name" value="Creatinase/aminopeptidase-like"/>
</dbReference>